<feature type="transmembrane region" description="Helical" evidence="6">
    <location>
        <begin position="296"/>
        <end position="316"/>
    </location>
</feature>
<organism evidence="7 10">
    <name type="scientific">Adineta ricciae</name>
    <name type="common">Rotifer</name>
    <dbReference type="NCBI Taxonomy" id="249248"/>
    <lineage>
        <taxon>Eukaryota</taxon>
        <taxon>Metazoa</taxon>
        <taxon>Spiralia</taxon>
        <taxon>Gnathifera</taxon>
        <taxon>Rotifera</taxon>
        <taxon>Eurotatoria</taxon>
        <taxon>Bdelloidea</taxon>
        <taxon>Adinetida</taxon>
        <taxon>Adinetidae</taxon>
        <taxon>Adineta</taxon>
    </lineage>
</organism>
<dbReference type="NCBIfam" id="TIGR00803">
    <property type="entry name" value="nst"/>
    <property type="match status" value="1"/>
</dbReference>
<dbReference type="Pfam" id="PF04142">
    <property type="entry name" value="Nuc_sug_transp"/>
    <property type="match status" value="1"/>
</dbReference>
<dbReference type="PANTHER" id="PTHR10231">
    <property type="entry name" value="NUCLEOTIDE-SUGAR TRANSMEMBRANE TRANSPORTER"/>
    <property type="match status" value="1"/>
</dbReference>
<keyword evidence="5 6" id="KW-0472">Membrane</keyword>
<feature type="transmembrane region" description="Helical" evidence="6">
    <location>
        <begin position="153"/>
        <end position="172"/>
    </location>
</feature>
<gene>
    <name evidence="7" type="ORF">EDS130_LOCUS4542</name>
    <name evidence="8" type="ORF">XAT740_LOCUS31419</name>
</gene>
<dbReference type="AlphaFoldDB" id="A0A813S4Y9"/>
<protein>
    <recommendedName>
        <fullName evidence="11">UDP-sugar transporter protein SLC35A4</fullName>
    </recommendedName>
</protein>
<evidence type="ECO:0000256" key="4">
    <source>
        <dbReference type="ARBA" id="ARBA00022989"/>
    </source>
</evidence>
<feature type="transmembrane region" description="Helical" evidence="6">
    <location>
        <begin position="49"/>
        <end position="71"/>
    </location>
</feature>
<evidence type="ECO:0000256" key="5">
    <source>
        <dbReference type="ARBA" id="ARBA00023136"/>
    </source>
</evidence>
<sequence length="367" mass="41698">MQLAGSTTNLGLAMADSPHHDDAGKTLILSIKEDVINLKQKSEEVLQSIAFRAMIFFQIIAYGSYSILVHLCEENHAIAFSSTAMNFILEFVKLCFSFIGVIYSSTTIKFSPDLPQYVAWFRQSLPYSMPAILYFINNNLAVHMQLYMDPASYQILANFKIFTTAILYRLLIKHKLSRQQWFALSLLFFGGLAYSIGTIKNSSLTSKRSTTSSTQMREMYIHPFGIPMIAIYCTLSGLAGVYNEYILKKHYSESLHLQNLFLYSYGTILNFIPAMGSAIVALHTTRSFNPLRGFSFYTWLIVVTQALNGLFMSVVIKHSSNIIRLFVISFSLIVTAVLSYFIFHINFNIYFFISFVTMTCALSLYYS</sequence>
<evidence type="ECO:0000313" key="7">
    <source>
        <dbReference type="EMBL" id="CAF0794989.1"/>
    </source>
</evidence>
<dbReference type="InterPro" id="IPR007271">
    <property type="entry name" value="Nuc_sug_transpt"/>
</dbReference>
<feature type="transmembrane region" description="Helical" evidence="6">
    <location>
        <begin position="323"/>
        <end position="343"/>
    </location>
</feature>
<evidence type="ECO:0000256" key="2">
    <source>
        <dbReference type="ARBA" id="ARBA00022597"/>
    </source>
</evidence>
<dbReference type="GO" id="GO:0015165">
    <property type="term" value="F:pyrimidine nucleotide-sugar transmembrane transporter activity"/>
    <property type="evidence" value="ECO:0007669"/>
    <property type="project" value="InterPro"/>
</dbReference>
<feature type="transmembrane region" description="Helical" evidence="6">
    <location>
        <begin position="77"/>
        <end position="103"/>
    </location>
</feature>
<name>A0A813S4Y9_ADIRI</name>
<keyword evidence="4 6" id="KW-1133">Transmembrane helix</keyword>
<dbReference type="Proteomes" id="UP000663852">
    <property type="component" value="Unassembled WGS sequence"/>
</dbReference>
<dbReference type="OrthoDB" id="419167at2759"/>
<evidence type="ECO:0000313" key="8">
    <source>
        <dbReference type="EMBL" id="CAF1349781.1"/>
    </source>
</evidence>
<keyword evidence="9" id="KW-1185">Reference proteome</keyword>
<evidence type="ECO:0000256" key="1">
    <source>
        <dbReference type="ARBA" id="ARBA00004141"/>
    </source>
</evidence>
<keyword evidence="2" id="KW-0813">Transport</keyword>
<comment type="subcellular location">
    <subcellularLocation>
        <location evidence="1">Membrane</location>
        <topology evidence="1">Multi-pass membrane protein</topology>
    </subcellularLocation>
</comment>
<evidence type="ECO:0000313" key="9">
    <source>
        <dbReference type="Proteomes" id="UP000663828"/>
    </source>
</evidence>
<feature type="transmembrane region" description="Helical" evidence="6">
    <location>
        <begin position="262"/>
        <end position="284"/>
    </location>
</feature>
<dbReference type="GO" id="GO:0000139">
    <property type="term" value="C:Golgi membrane"/>
    <property type="evidence" value="ECO:0007669"/>
    <property type="project" value="InterPro"/>
</dbReference>
<comment type="caution">
    <text evidence="7">The sequence shown here is derived from an EMBL/GenBank/DDBJ whole genome shotgun (WGS) entry which is preliminary data.</text>
</comment>
<feature type="transmembrane region" description="Helical" evidence="6">
    <location>
        <begin position="349"/>
        <end position="366"/>
    </location>
</feature>
<dbReference type="EMBL" id="CAJNOJ010000012">
    <property type="protein sequence ID" value="CAF0794989.1"/>
    <property type="molecule type" value="Genomic_DNA"/>
</dbReference>
<keyword evidence="3 6" id="KW-0812">Transmembrane</keyword>
<dbReference type="EMBL" id="CAJNOR010002860">
    <property type="protein sequence ID" value="CAF1349781.1"/>
    <property type="molecule type" value="Genomic_DNA"/>
</dbReference>
<reference evidence="7" key="1">
    <citation type="submission" date="2021-02" db="EMBL/GenBank/DDBJ databases">
        <authorList>
            <person name="Nowell W R."/>
        </authorList>
    </citation>
    <scope>NUCLEOTIDE SEQUENCE</scope>
</reference>
<dbReference type="Proteomes" id="UP000663828">
    <property type="component" value="Unassembled WGS sequence"/>
</dbReference>
<evidence type="ECO:0000256" key="3">
    <source>
        <dbReference type="ARBA" id="ARBA00022692"/>
    </source>
</evidence>
<evidence type="ECO:0000313" key="10">
    <source>
        <dbReference type="Proteomes" id="UP000663852"/>
    </source>
</evidence>
<proteinExistence type="predicted"/>
<dbReference type="PIRSF" id="PIRSF005799">
    <property type="entry name" value="UDP-gal_transpt"/>
    <property type="match status" value="1"/>
</dbReference>
<evidence type="ECO:0008006" key="11">
    <source>
        <dbReference type="Google" id="ProtNLM"/>
    </source>
</evidence>
<keyword evidence="2" id="KW-0762">Sugar transport</keyword>
<accession>A0A813S4Y9</accession>
<feature type="transmembrane region" description="Helical" evidence="6">
    <location>
        <begin position="219"/>
        <end position="242"/>
    </location>
</feature>
<evidence type="ECO:0000256" key="6">
    <source>
        <dbReference type="SAM" id="Phobius"/>
    </source>
</evidence>
<feature type="transmembrane region" description="Helical" evidence="6">
    <location>
        <begin position="181"/>
        <end position="199"/>
    </location>
</feature>